<gene>
    <name evidence="1" type="ORF">Salat_2942800</name>
</gene>
<reference evidence="1" key="2">
    <citation type="journal article" date="2024" name="Plant">
        <title>Genomic evolution and insights into agronomic trait innovations of Sesamum species.</title>
        <authorList>
            <person name="Miao H."/>
            <person name="Wang L."/>
            <person name="Qu L."/>
            <person name="Liu H."/>
            <person name="Sun Y."/>
            <person name="Le M."/>
            <person name="Wang Q."/>
            <person name="Wei S."/>
            <person name="Zheng Y."/>
            <person name="Lin W."/>
            <person name="Duan Y."/>
            <person name="Cao H."/>
            <person name="Xiong S."/>
            <person name="Wang X."/>
            <person name="Wei L."/>
            <person name="Li C."/>
            <person name="Ma Q."/>
            <person name="Ju M."/>
            <person name="Zhao R."/>
            <person name="Li G."/>
            <person name="Mu C."/>
            <person name="Tian Q."/>
            <person name="Mei H."/>
            <person name="Zhang T."/>
            <person name="Gao T."/>
            <person name="Zhang H."/>
        </authorList>
    </citation>
    <scope>NUCLEOTIDE SEQUENCE</scope>
    <source>
        <strain evidence="1">3651</strain>
    </source>
</reference>
<keyword evidence="2" id="KW-1185">Reference proteome</keyword>
<dbReference type="EMBL" id="JACGWO010000013">
    <property type="protein sequence ID" value="KAK4412956.1"/>
    <property type="molecule type" value="Genomic_DNA"/>
</dbReference>
<dbReference type="Proteomes" id="UP001293254">
    <property type="component" value="Unassembled WGS sequence"/>
</dbReference>
<evidence type="ECO:0000313" key="2">
    <source>
        <dbReference type="Proteomes" id="UP001293254"/>
    </source>
</evidence>
<protein>
    <submittedName>
        <fullName evidence="1">Uncharacterized protein</fullName>
    </submittedName>
</protein>
<reference evidence="1" key="1">
    <citation type="submission" date="2020-06" db="EMBL/GenBank/DDBJ databases">
        <authorList>
            <person name="Li T."/>
            <person name="Hu X."/>
            <person name="Zhang T."/>
            <person name="Song X."/>
            <person name="Zhang H."/>
            <person name="Dai N."/>
            <person name="Sheng W."/>
            <person name="Hou X."/>
            <person name="Wei L."/>
        </authorList>
    </citation>
    <scope>NUCLEOTIDE SEQUENCE</scope>
    <source>
        <strain evidence="1">3651</strain>
        <tissue evidence="1">Leaf</tissue>
    </source>
</reference>
<evidence type="ECO:0000313" key="1">
    <source>
        <dbReference type="EMBL" id="KAK4412956.1"/>
    </source>
</evidence>
<dbReference type="AlphaFoldDB" id="A0AAE2C8J6"/>
<comment type="caution">
    <text evidence="1">The sequence shown here is derived from an EMBL/GenBank/DDBJ whole genome shotgun (WGS) entry which is preliminary data.</text>
</comment>
<proteinExistence type="predicted"/>
<accession>A0AAE2C8J6</accession>
<name>A0AAE2C8J6_9LAMI</name>
<organism evidence="1 2">
    <name type="scientific">Sesamum alatum</name>
    <dbReference type="NCBI Taxonomy" id="300844"/>
    <lineage>
        <taxon>Eukaryota</taxon>
        <taxon>Viridiplantae</taxon>
        <taxon>Streptophyta</taxon>
        <taxon>Embryophyta</taxon>
        <taxon>Tracheophyta</taxon>
        <taxon>Spermatophyta</taxon>
        <taxon>Magnoliopsida</taxon>
        <taxon>eudicotyledons</taxon>
        <taxon>Gunneridae</taxon>
        <taxon>Pentapetalae</taxon>
        <taxon>asterids</taxon>
        <taxon>lamiids</taxon>
        <taxon>Lamiales</taxon>
        <taxon>Pedaliaceae</taxon>
        <taxon>Sesamum</taxon>
    </lineage>
</organism>
<sequence>MHLYLFATSLRWKCKPVMLWAYDLTVMNGFQPKHHRQPKLFLLLLIDKDGFDSNLGLVLPSEFHSNLSITPPHHPSYLLDNIITSTPEHFHLSIDAISGDLSP</sequence>